<name>A0AA38H800_9TREE</name>
<dbReference type="GO" id="GO:0006900">
    <property type="term" value="P:vesicle budding from membrane"/>
    <property type="evidence" value="ECO:0007669"/>
    <property type="project" value="TreeGrafter"/>
</dbReference>
<dbReference type="PANTHER" id="PTHR22761">
    <property type="entry name" value="CHARGED MULTIVESICULAR BODY PROTEIN"/>
    <property type="match status" value="1"/>
</dbReference>
<evidence type="ECO:0000313" key="4">
    <source>
        <dbReference type="Proteomes" id="UP001164286"/>
    </source>
</evidence>
<dbReference type="GO" id="GO:0032511">
    <property type="term" value="P:late endosome to vacuole transport via multivesicular body sorting pathway"/>
    <property type="evidence" value="ECO:0007669"/>
    <property type="project" value="TreeGrafter"/>
</dbReference>
<protein>
    <submittedName>
        <fullName evidence="3">Snf7-domain-containing protein</fullName>
    </submittedName>
</protein>
<proteinExistence type="predicted"/>
<feature type="compositionally biased region" description="Polar residues" evidence="2">
    <location>
        <begin position="486"/>
        <end position="502"/>
    </location>
</feature>
<accession>A0AA38H800</accession>
<dbReference type="InterPro" id="IPR005024">
    <property type="entry name" value="Snf7_fam"/>
</dbReference>
<reference evidence="3" key="1">
    <citation type="journal article" date="2022" name="G3 (Bethesda)">
        <title>High quality genome of the basidiomycete yeast Dioszegia hungarica PDD-24b-2 isolated from cloud water.</title>
        <authorList>
            <person name="Jarrige D."/>
            <person name="Haridas S."/>
            <person name="Bleykasten-Grosshans C."/>
            <person name="Joly M."/>
            <person name="Nadalig T."/>
            <person name="Sancelme M."/>
            <person name="Vuilleumier S."/>
            <person name="Grigoriev I.V."/>
            <person name="Amato P."/>
            <person name="Bringel F."/>
        </authorList>
    </citation>
    <scope>NUCLEOTIDE SEQUENCE</scope>
    <source>
        <strain evidence="3">PDD-24b-2</strain>
    </source>
</reference>
<keyword evidence="4" id="KW-1185">Reference proteome</keyword>
<feature type="region of interest" description="Disordered" evidence="2">
    <location>
        <begin position="437"/>
        <end position="544"/>
    </location>
</feature>
<gene>
    <name evidence="3" type="ORF">MKK02DRAFT_27218</name>
</gene>
<evidence type="ECO:0000256" key="2">
    <source>
        <dbReference type="SAM" id="MobiDB-lite"/>
    </source>
</evidence>
<dbReference type="GO" id="GO:0009898">
    <property type="term" value="C:cytoplasmic side of plasma membrane"/>
    <property type="evidence" value="ECO:0007669"/>
    <property type="project" value="TreeGrafter"/>
</dbReference>
<dbReference type="GO" id="GO:0000815">
    <property type="term" value="C:ESCRT III complex"/>
    <property type="evidence" value="ECO:0007669"/>
    <property type="project" value="TreeGrafter"/>
</dbReference>
<feature type="compositionally biased region" description="Basic and acidic residues" evidence="2">
    <location>
        <begin position="504"/>
        <end position="544"/>
    </location>
</feature>
<dbReference type="RefSeq" id="XP_052945944.1">
    <property type="nucleotide sequence ID" value="XM_053087318.1"/>
</dbReference>
<dbReference type="EMBL" id="JAKWFO010000005">
    <property type="protein sequence ID" value="KAI9636167.1"/>
    <property type="molecule type" value="Genomic_DNA"/>
</dbReference>
<feature type="coiled-coil region" evidence="1">
    <location>
        <begin position="283"/>
        <end position="310"/>
    </location>
</feature>
<dbReference type="GeneID" id="77726519"/>
<feature type="compositionally biased region" description="Basic and acidic residues" evidence="2">
    <location>
        <begin position="441"/>
        <end position="481"/>
    </location>
</feature>
<evidence type="ECO:0000256" key="1">
    <source>
        <dbReference type="SAM" id="Coils"/>
    </source>
</evidence>
<dbReference type="Pfam" id="PF03357">
    <property type="entry name" value="Snf7"/>
    <property type="match status" value="1"/>
</dbReference>
<dbReference type="Proteomes" id="UP001164286">
    <property type="component" value="Unassembled WGS sequence"/>
</dbReference>
<comment type="caution">
    <text evidence="3">The sequence shown here is derived from an EMBL/GenBank/DDBJ whole genome shotgun (WGS) entry which is preliminary data.</text>
</comment>
<feature type="region of interest" description="Disordered" evidence="2">
    <location>
        <begin position="1"/>
        <end position="20"/>
    </location>
</feature>
<dbReference type="PANTHER" id="PTHR22761:SF96">
    <property type="entry name" value="BCDNA.GH08385"/>
    <property type="match status" value="1"/>
</dbReference>
<keyword evidence="1" id="KW-0175">Coiled coil</keyword>
<evidence type="ECO:0000313" key="3">
    <source>
        <dbReference type="EMBL" id="KAI9636167.1"/>
    </source>
</evidence>
<sequence length="544" mass="59661">MPPKADPSLPSFLLASPPPAAAPSQARLQALYASTSAQRLTNPTGYTANVTWWADVFQESLRSGWIGGKDGDRLVLKVDEEFVGKFDWDGRRPKGLGGVVERDSTTAPPKLHPLPAFLSSPTPLHAPASLTRRLVARPLYWAFSQLNPFGGEKEVKEEALWKAYGKGKEYVHVPLVESAAAKFVAHFESSPLLSYTDSLFDVDTFRRAFGQICLPDSSAASSKDAGKKEEEEQGRLSKKDVLVLVKWLMRDMGVIVSDGTVIKVLQPDETVSENPITEVDRGVVSVLNALEKVEAQITSIEQQINRCQAKAKAHLAASQRPLAISQLRSKKALDEILHRRVGVSEQLRGVVRSIDEAQNDVDVMSAYETSTSSLRTILANPLLSPDRVERTTEDLAEALASQREVDDAIRIGGAVAVGAAGASEIDEDELEAELAGLVEEEQSKKEQAEAARRKEKEEREKVSAPTKETRPSEPTKQDRPIESPIPASTGQTAPPVQATQPKNAAEDEWAKRYDAAQAREREERARADVERLKREEKRVAAVSE</sequence>
<dbReference type="AlphaFoldDB" id="A0AA38H800"/>
<organism evidence="3 4">
    <name type="scientific">Dioszegia hungarica</name>
    <dbReference type="NCBI Taxonomy" id="4972"/>
    <lineage>
        <taxon>Eukaryota</taxon>
        <taxon>Fungi</taxon>
        <taxon>Dikarya</taxon>
        <taxon>Basidiomycota</taxon>
        <taxon>Agaricomycotina</taxon>
        <taxon>Tremellomycetes</taxon>
        <taxon>Tremellales</taxon>
        <taxon>Bulleribasidiaceae</taxon>
        <taxon>Dioszegia</taxon>
    </lineage>
</organism>
<dbReference type="GO" id="GO:0005771">
    <property type="term" value="C:multivesicular body"/>
    <property type="evidence" value="ECO:0007669"/>
    <property type="project" value="TreeGrafter"/>
</dbReference>